<accession>A0A0F9B660</accession>
<proteinExistence type="predicted"/>
<organism evidence="1">
    <name type="scientific">marine sediment metagenome</name>
    <dbReference type="NCBI Taxonomy" id="412755"/>
    <lineage>
        <taxon>unclassified sequences</taxon>
        <taxon>metagenomes</taxon>
        <taxon>ecological metagenomes</taxon>
    </lineage>
</organism>
<feature type="non-terminal residue" evidence="1">
    <location>
        <position position="25"/>
    </location>
</feature>
<reference evidence="1" key="1">
    <citation type="journal article" date="2015" name="Nature">
        <title>Complex archaea that bridge the gap between prokaryotes and eukaryotes.</title>
        <authorList>
            <person name="Spang A."/>
            <person name="Saw J.H."/>
            <person name="Jorgensen S.L."/>
            <person name="Zaremba-Niedzwiedzka K."/>
            <person name="Martijn J."/>
            <person name="Lind A.E."/>
            <person name="van Eijk R."/>
            <person name="Schleper C."/>
            <person name="Guy L."/>
            <person name="Ettema T.J."/>
        </authorList>
    </citation>
    <scope>NUCLEOTIDE SEQUENCE</scope>
</reference>
<gene>
    <name evidence="1" type="ORF">LCGC14_2827750</name>
</gene>
<dbReference type="AlphaFoldDB" id="A0A0F9B660"/>
<sequence length="25" mass="2977">MAKKISEFSRGQGVNWKDQIWIIQN</sequence>
<comment type="caution">
    <text evidence="1">The sequence shown here is derived from an EMBL/GenBank/DDBJ whole genome shotgun (WGS) entry which is preliminary data.</text>
</comment>
<dbReference type="EMBL" id="LAZR01053772">
    <property type="protein sequence ID" value="KKK80011.1"/>
    <property type="molecule type" value="Genomic_DNA"/>
</dbReference>
<evidence type="ECO:0000313" key="1">
    <source>
        <dbReference type="EMBL" id="KKK80011.1"/>
    </source>
</evidence>
<name>A0A0F9B660_9ZZZZ</name>
<protein>
    <submittedName>
        <fullName evidence="1">Uncharacterized protein</fullName>
    </submittedName>
</protein>